<protein>
    <submittedName>
        <fullName evidence="2">Uncharacterized protein</fullName>
    </submittedName>
</protein>
<gene>
    <name evidence="2" type="ORF">GCM10011494_31530</name>
</gene>
<reference evidence="2" key="1">
    <citation type="journal article" date="2014" name="Int. J. Syst. Evol. Microbiol.">
        <title>Complete genome sequence of Corynebacterium casei LMG S-19264T (=DSM 44701T), isolated from a smear-ripened cheese.</title>
        <authorList>
            <consortium name="US DOE Joint Genome Institute (JGI-PGF)"/>
            <person name="Walter F."/>
            <person name="Albersmeier A."/>
            <person name="Kalinowski J."/>
            <person name="Ruckert C."/>
        </authorList>
    </citation>
    <scope>NUCLEOTIDE SEQUENCE</scope>
    <source>
        <strain evidence="2">CGMCC 1.15095</strain>
    </source>
</reference>
<evidence type="ECO:0000313" key="3">
    <source>
        <dbReference type="Proteomes" id="UP000608154"/>
    </source>
</evidence>
<evidence type="ECO:0000256" key="1">
    <source>
        <dbReference type="SAM" id="Phobius"/>
    </source>
</evidence>
<reference evidence="2" key="2">
    <citation type="submission" date="2020-09" db="EMBL/GenBank/DDBJ databases">
        <authorList>
            <person name="Sun Q."/>
            <person name="Zhou Y."/>
        </authorList>
    </citation>
    <scope>NUCLEOTIDE SEQUENCE</scope>
    <source>
        <strain evidence="2">CGMCC 1.15095</strain>
    </source>
</reference>
<keyword evidence="1" id="KW-0472">Membrane</keyword>
<proteinExistence type="predicted"/>
<keyword evidence="3" id="KW-1185">Reference proteome</keyword>
<organism evidence="2 3">
    <name type="scientific">Novosphingobium endophyticum</name>
    <dbReference type="NCBI Taxonomy" id="1955250"/>
    <lineage>
        <taxon>Bacteria</taxon>
        <taxon>Pseudomonadati</taxon>
        <taxon>Pseudomonadota</taxon>
        <taxon>Alphaproteobacteria</taxon>
        <taxon>Sphingomonadales</taxon>
        <taxon>Sphingomonadaceae</taxon>
        <taxon>Novosphingobium</taxon>
    </lineage>
</organism>
<dbReference type="EMBL" id="BMHK01000027">
    <property type="protein sequence ID" value="GGC10514.1"/>
    <property type="molecule type" value="Genomic_DNA"/>
</dbReference>
<sequence>MKVAENTTATLGGANDVIGGRGGDIGLTTAEMLEGEEVHDARGLVIALVFCAACWSLLGYFLLA</sequence>
<dbReference type="AlphaFoldDB" id="A0A916TUI2"/>
<comment type="caution">
    <text evidence="2">The sequence shown here is derived from an EMBL/GenBank/DDBJ whole genome shotgun (WGS) entry which is preliminary data.</text>
</comment>
<keyword evidence="1" id="KW-1133">Transmembrane helix</keyword>
<accession>A0A916TUI2</accession>
<dbReference type="RefSeq" id="WP_188772525.1">
    <property type="nucleotide sequence ID" value="NZ_BMHK01000027.1"/>
</dbReference>
<name>A0A916TUI2_9SPHN</name>
<keyword evidence="1" id="KW-0812">Transmembrane</keyword>
<dbReference type="Proteomes" id="UP000608154">
    <property type="component" value="Unassembled WGS sequence"/>
</dbReference>
<feature type="transmembrane region" description="Helical" evidence="1">
    <location>
        <begin position="41"/>
        <end position="63"/>
    </location>
</feature>
<evidence type="ECO:0000313" key="2">
    <source>
        <dbReference type="EMBL" id="GGC10514.1"/>
    </source>
</evidence>